<comment type="similarity">
    <text evidence="2 14">Belongs to the UppP family.</text>
</comment>
<comment type="function">
    <text evidence="14">Catalyzes the dephosphorylation of undecaprenyl diphosphate (UPP). Confers resistance to bacitracin.</text>
</comment>
<dbReference type="RefSeq" id="WP_066769032.1">
    <property type="nucleotide sequence ID" value="NZ_CP013244.1"/>
</dbReference>
<keyword evidence="14" id="KW-0133">Cell shape</keyword>
<dbReference type="InterPro" id="IPR003824">
    <property type="entry name" value="UppP"/>
</dbReference>
<dbReference type="EC" id="3.6.1.27" evidence="3 14"/>
<evidence type="ECO:0000313" key="15">
    <source>
        <dbReference type="EMBL" id="ANP45548.1"/>
    </source>
</evidence>
<dbReference type="GO" id="GO:0050380">
    <property type="term" value="F:undecaprenyl-diphosphatase activity"/>
    <property type="evidence" value="ECO:0007669"/>
    <property type="project" value="UniProtKB-UniRule"/>
</dbReference>
<comment type="catalytic activity">
    <reaction evidence="13 14">
        <text>di-trans,octa-cis-undecaprenyl diphosphate + H2O = di-trans,octa-cis-undecaprenyl phosphate + phosphate + H(+)</text>
        <dbReference type="Rhea" id="RHEA:28094"/>
        <dbReference type="ChEBI" id="CHEBI:15377"/>
        <dbReference type="ChEBI" id="CHEBI:15378"/>
        <dbReference type="ChEBI" id="CHEBI:43474"/>
        <dbReference type="ChEBI" id="CHEBI:58405"/>
        <dbReference type="ChEBI" id="CHEBI:60392"/>
        <dbReference type="EC" id="3.6.1.27"/>
    </reaction>
</comment>
<sequence length="269" mass="29074">MDLLDLARAAVLGVLQGLTEFLPVSSTGHLLIFGKAIGYEDPGGVFTVMIQLGSILAVMWLYRQRIIDVIIGLPTKPEARRFALMLLFAFLPAACIGLLANNFVRNELYVRLDIIAIALILGGFAMLAIEKWPPKVEVKDAAETPIWRAIGVGAFQTLALIPGVSRSGATIFGGLALGLDRRAAAEFSFFLAMPTMVAAFILDFISVKDHITTDRVAEIAVGFVFAFISALIVVKPFLNFVTKVGFGPFGWYRIVAGAVLLGIVTMGWL</sequence>
<dbReference type="PANTHER" id="PTHR30622">
    <property type="entry name" value="UNDECAPRENYL-DIPHOSPHATASE"/>
    <property type="match status" value="1"/>
</dbReference>
<dbReference type="GO" id="GO:0071555">
    <property type="term" value="P:cell wall organization"/>
    <property type="evidence" value="ECO:0007669"/>
    <property type="project" value="UniProtKB-KW"/>
</dbReference>
<keyword evidence="9 14" id="KW-0472">Membrane</keyword>
<dbReference type="GO" id="GO:0005886">
    <property type="term" value="C:plasma membrane"/>
    <property type="evidence" value="ECO:0007669"/>
    <property type="project" value="UniProtKB-SubCell"/>
</dbReference>
<feature type="transmembrane region" description="Helical" evidence="14">
    <location>
        <begin position="250"/>
        <end position="268"/>
    </location>
</feature>
<evidence type="ECO:0000256" key="4">
    <source>
        <dbReference type="ARBA" id="ARBA00021581"/>
    </source>
</evidence>
<keyword evidence="14" id="KW-0961">Cell wall biogenesis/degradation</keyword>
<feature type="transmembrane region" description="Helical" evidence="14">
    <location>
        <begin position="109"/>
        <end position="129"/>
    </location>
</feature>
<name>A0A1B1AG70_9PROT</name>
<evidence type="ECO:0000256" key="11">
    <source>
        <dbReference type="ARBA" id="ARBA00032707"/>
    </source>
</evidence>
<evidence type="ECO:0000313" key="16">
    <source>
        <dbReference type="Proteomes" id="UP000092498"/>
    </source>
</evidence>
<keyword evidence="10 14" id="KW-0046">Antibiotic resistance</keyword>
<evidence type="ECO:0000256" key="9">
    <source>
        <dbReference type="ARBA" id="ARBA00023136"/>
    </source>
</evidence>
<dbReference type="PANTHER" id="PTHR30622:SF3">
    <property type="entry name" value="UNDECAPRENYL-DIPHOSPHATASE"/>
    <property type="match status" value="1"/>
</dbReference>
<keyword evidence="14" id="KW-0573">Peptidoglycan synthesis</keyword>
<dbReference type="FunCoup" id="A0A1B1AG70">
    <property type="interactions" value="313"/>
</dbReference>
<keyword evidence="5 14" id="KW-1003">Cell membrane</keyword>
<dbReference type="STRING" id="1759059.ATE48_06260"/>
<evidence type="ECO:0000256" key="13">
    <source>
        <dbReference type="ARBA" id="ARBA00047594"/>
    </source>
</evidence>
<dbReference type="AlphaFoldDB" id="A0A1B1AG70"/>
<evidence type="ECO:0000256" key="12">
    <source>
        <dbReference type="ARBA" id="ARBA00032932"/>
    </source>
</evidence>
<feature type="transmembrane region" description="Helical" evidence="14">
    <location>
        <begin position="187"/>
        <end position="207"/>
    </location>
</feature>
<evidence type="ECO:0000256" key="1">
    <source>
        <dbReference type="ARBA" id="ARBA00004651"/>
    </source>
</evidence>
<feature type="transmembrane region" description="Helical" evidence="14">
    <location>
        <begin position="82"/>
        <end position="103"/>
    </location>
</feature>
<protein>
    <recommendedName>
        <fullName evidence="4 14">Undecaprenyl-diphosphatase</fullName>
        <ecNumber evidence="3 14">3.6.1.27</ecNumber>
    </recommendedName>
    <alternativeName>
        <fullName evidence="12 14">Bacitracin resistance protein</fullName>
    </alternativeName>
    <alternativeName>
        <fullName evidence="11 14">Undecaprenyl pyrophosphate phosphatase</fullName>
    </alternativeName>
</protein>
<evidence type="ECO:0000256" key="2">
    <source>
        <dbReference type="ARBA" id="ARBA00010621"/>
    </source>
</evidence>
<dbReference type="GO" id="GO:0009252">
    <property type="term" value="P:peptidoglycan biosynthetic process"/>
    <property type="evidence" value="ECO:0007669"/>
    <property type="project" value="UniProtKB-KW"/>
</dbReference>
<evidence type="ECO:0000256" key="7">
    <source>
        <dbReference type="ARBA" id="ARBA00022801"/>
    </source>
</evidence>
<feature type="transmembrane region" description="Helical" evidence="14">
    <location>
        <begin position="219"/>
        <end position="238"/>
    </location>
</feature>
<comment type="subcellular location">
    <subcellularLocation>
        <location evidence="1 14">Cell membrane</location>
        <topology evidence="1 14">Multi-pass membrane protein</topology>
    </subcellularLocation>
</comment>
<dbReference type="InParanoid" id="A0A1B1AG70"/>
<dbReference type="OrthoDB" id="9808289at2"/>
<organism evidence="15 16">
    <name type="scientific">Candidatus Viadribacter manganicus</name>
    <dbReference type="NCBI Taxonomy" id="1759059"/>
    <lineage>
        <taxon>Bacteria</taxon>
        <taxon>Pseudomonadati</taxon>
        <taxon>Pseudomonadota</taxon>
        <taxon>Alphaproteobacteria</taxon>
        <taxon>Hyphomonadales</taxon>
        <taxon>Hyphomonadaceae</taxon>
        <taxon>Candidatus Viadribacter</taxon>
    </lineage>
</organism>
<evidence type="ECO:0000256" key="14">
    <source>
        <dbReference type="HAMAP-Rule" id="MF_01006"/>
    </source>
</evidence>
<dbReference type="KEGG" id="cbot:ATE48_06260"/>
<keyword evidence="16" id="KW-1185">Reference proteome</keyword>
<dbReference type="NCBIfam" id="NF001390">
    <property type="entry name" value="PRK00281.1-4"/>
    <property type="match status" value="1"/>
</dbReference>
<keyword evidence="8 14" id="KW-1133">Transmembrane helix</keyword>
<keyword evidence="6 14" id="KW-0812">Transmembrane</keyword>
<dbReference type="GO" id="GO:0046677">
    <property type="term" value="P:response to antibiotic"/>
    <property type="evidence" value="ECO:0007669"/>
    <property type="project" value="UniProtKB-UniRule"/>
</dbReference>
<evidence type="ECO:0000256" key="8">
    <source>
        <dbReference type="ARBA" id="ARBA00022989"/>
    </source>
</evidence>
<reference evidence="15 16" key="1">
    <citation type="submission" date="2015-11" db="EMBL/GenBank/DDBJ databases">
        <title>Whole-Genome Sequence of Candidatus Oderbacter manganicum from the National Park Lower Oder Valley, Germany.</title>
        <authorList>
            <person name="Braun B."/>
            <person name="Liere K."/>
            <person name="Szewzyk U."/>
        </authorList>
    </citation>
    <scope>NUCLEOTIDE SEQUENCE [LARGE SCALE GENOMIC DNA]</scope>
    <source>
        <strain evidence="15 16">OTSz_A_272</strain>
    </source>
</reference>
<keyword evidence="7 14" id="KW-0378">Hydrolase</keyword>
<dbReference type="EMBL" id="CP013244">
    <property type="protein sequence ID" value="ANP45548.1"/>
    <property type="molecule type" value="Genomic_DNA"/>
</dbReference>
<dbReference type="NCBIfam" id="NF001389">
    <property type="entry name" value="PRK00281.1-2"/>
    <property type="match status" value="1"/>
</dbReference>
<dbReference type="Pfam" id="PF02673">
    <property type="entry name" value="BacA"/>
    <property type="match status" value="1"/>
</dbReference>
<proteinExistence type="inferred from homology"/>
<comment type="miscellaneous">
    <text evidence="14">Bacitracin is thought to be involved in the inhibition of peptidoglycan synthesis by sequestering undecaprenyl diphosphate, thereby reducing the pool of lipid carrier available.</text>
</comment>
<evidence type="ECO:0000256" key="5">
    <source>
        <dbReference type="ARBA" id="ARBA00022475"/>
    </source>
</evidence>
<evidence type="ECO:0000256" key="6">
    <source>
        <dbReference type="ARBA" id="ARBA00022692"/>
    </source>
</evidence>
<dbReference type="NCBIfam" id="TIGR00753">
    <property type="entry name" value="undec_PP_bacA"/>
    <property type="match status" value="1"/>
</dbReference>
<gene>
    <name evidence="14" type="primary">uppP</name>
    <name evidence="15" type="ORF">ATE48_06260</name>
</gene>
<dbReference type="GO" id="GO:0008360">
    <property type="term" value="P:regulation of cell shape"/>
    <property type="evidence" value="ECO:0007669"/>
    <property type="project" value="UniProtKB-KW"/>
</dbReference>
<dbReference type="Proteomes" id="UP000092498">
    <property type="component" value="Chromosome"/>
</dbReference>
<accession>A0A1B1AG70</accession>
<evidence type="ECO:0000256" key="3">
    <source>
        <dbReference type="ARBA" id="ARBA00012374"/>
    </source>
</evidence>
<evidence type="ECO:0000256" key="10">
    <source>
        <dbReference type="ARBA" id="ARBA00023251"/>
    </source>
</evidence>
<feature type="transmembrane region" description="Helical" evidence="14">
    <location>
        <begin position="43"/>
        <end position="62"/>
    </location>
</feature>
<dbReference type="HAMAP" id="MF_01006">
    <property type="entry name" value="Undec_diphosphatase"/>
    <property type="match status" value="1"/>
</dbReference>